<dbReference type="SMART" id="SM00982">
    <property type="entry name" value="TRCF"/>
    <property type="match status" value="1"/>
</dbReference>
<keyword evidence="9 13" id="KW-0234">DNA repair</keyword>
<evidence type="ECO:0000256" key="3">
    <source>
        <dbReference type="ARBA" id="ARBA00022741"/>
    </source>
</evidence>
<dbReference type="InterPro" id="IPR005118">
    <property type="entry name" value="TRCF_C"/>
</dbReference>
<protein>
    <recommendedName>
        <fullName evidence="12 13">Transcription-repair-coupling factor</fullName>
        <shortName evidence="13">TRCF</shortName>
        <ecNumber evidence="13">3.6.4.-</ecNumber>
    </recommendedName>
</protein>
<sequence>MSAPSSIDDVLDPGLAVGPLAAALRPGRAAWPEEFEAPDELVCTPALRPYVLSLLAERARPLLVLTPRTSDAEAVADGIAAYLGEDRVAVFPAWETLPHERLSPQPRTVGRRLAVLDRLCHPQAHEQPLQVIVAPVRAAVQPMDPALTRQRPLELTARWGGFDALVEGLAALGYSRTTQVEARGEFAVRGGIVDLFPTGGDQAVRVEFWGDDVESLRAFSVGDQRSTEPLERVVIDPARELVLDEALRAAARGRLADWPELTESLDKLAEGQTFEGAEALVLLLRDEPALLSDFLPEGAGLALIDPMLLQDRATKLREEAEVLAETAWRTAAFAGQDGAALDGLAGAEVPLQGTNFASPDQLLARSPDCVWRLTPFGGVDGGPREGHRAGGTRLPGTAWDSFRGDVVTLSERANMLLRDGKRVVVAVDADGPARRIADVLGEQGVPASIVPALAPQPVGQRVEVTVSRLRTGFASDELGLAVLGTWDVFGPRRRRASRRLGTRTNAADAVVQLREGDPVVHRTHGVGRYRGMVTREFPGPGGTPAKRDYVLLEYADGDTLYVPSDQVDAVTKYQGGETPSVMSLGGAQWERAKNRVRKAVRDIAADLIRLYAARMHAPGTAFSPDGAMQAELEDAFAHVETVDQLTTIEEIKRDMEAPIPMDRLLAGDVGFGKTEVAVRAAGKSVFDGKQVAVLVPTTILAQQHFETFKERFAGFPVEVEALSRFTTAKDRKRILDGLAAGTVDVVVGTHSLLARTVQWKELGLVVVDEEQRFGVAQKERLKQLRTSVDVLSMSATPIPRTLEMAVSGLRDLSVIETPPEDRQPVMTVVSEYDESQIALAIRRELLRDGQVFYVHNQVDTIHRVAAGIVEMVPGARVEVAHGQMDERQLERVMVRFWEREFDVLVCTTIVESGLDVPNANTLIIERADLLGLSQLHQLRGRVGRSAERGYAYFLYPQGASITEPAYERLKTIAEHTRLGSGLAIAMRDLEIRGAGNVVGAEQSGQVAAVGFEMYSQLLKEEVADLSGQPVEPEVEIKLELPVDAHLPHDYVEDERQRLELYKRISAIRDAGGVRDAKAELADRFGPLPEPAERLLTLAALKAALRRWRITEVTLTPAGRLRVVPMDLSESQLVRLERLHRGFKYSREQLTLQLPVPSPRPADLVGWVAATLRDLVAPAKKR</sequence>
<evidence type="ECO:0000256" key="8">
    <source>
        <dbReference type="ARBA" id="ARBA00023125"/>
    </source>
</evidence>
<dbReference type="Gene3D" id="3.40.50.11180">
    <property type="match status" value="1"/>
</dbReference>
<dbReference type="GO" id="GO:0003678">
    <property type="term" value="F:DNA helicase activity"/>
    <property type="evidence" value="ECO:0007669"/>
    <property type="project" value="TreeGrafter"/>
</dbReference>
<dbReference type="SUPFAM" id="SSF141259">
    <property type="entry name" value="CarD-like"/>
    <property type="match status" value="1"/>
</dbReference>
<proteinExistence type="inferred from homology"/>
<evidence type="ECO:0000259" key="14">
    <source>
        <dbReference type="PROSITE" id="PS51192"/>
    </source>
</evidence>
<dbReference type="InterPro" id="IPR011545">
    <property type="entry name" value="DEAD/DEAH_box_helicase_dom"/>
</dbReference>
<dbReference type="InterPro" id="IPR014001">
    <property type="entry name" value="Helicase_ATP-bd"/>
</dbReference>
<dbReference type="Gene3D" id="2.40.10.170">
    <property type="match status" value="1"/>
</dbReference>
<dbReference type="SMART" id="SM00490">
    <property type="entry name" value="HELICc"/>
    <property type="match status" value="1"/>
</dbReference>
<evidence type="ECO:0000313" key="16">
    <source>
        <dbReference type="EMBL" id="GGI03719.1"/>
    </source>
</evidence>
<dbReference type="Gene3D" id="3.90.1150.50">
    <property type="entry name" value="Transcription-repair-coupling factor, D7 domain"/>
    <property type="match status" value="1"/>
</dbReference>
<organism evidence="16 17">
    <name type="scientific">Egicoccus halophilus</name>
    <dbReference type="NCBI Taxonomy" id="1670830"/>
    <lineage>
        <taxon>Bacteria</taxon>
        <taxon>Bacillati</taxon>
        <taxon>Actinomycetota</taxon>
        <taxon>Nitriliruptoria</taxon>
        <taxon>Egicoccales</taxon>
        <taxon>Egicoccaceae</taxon>
        <taxon>Egicoccus</taxon>
    </lineage>
</organism>
<dbReference type="SUPFAM" id="SSF143517">
    <property type="entry name" value="TRCF domain-like"/>
    <property type="match status" value="1"/>
</dbReference>
<feature type="domain" description="Helicase ATP-binding" evidence="14">
    <location>
        <begin position="654"/>
        <end position="815"/>
    </location>
</feature>
<evidence type="ECO:0000256" key="2">
    <source>
        <dbReference type="ARBA" id="ARBA00022490"/>
    </source>
</evidence>
<dbReference type="GO" id="GO:0016787">
    <property type="term" value="F:hydrolase activity"/>
    <property type="evidence" value="ECO:0007669"/>
    <property type="project" value="UniProtKB-KW"/>
</dbReference>
<dbReference type="InterPro" id="IPR003711">
    <property type="entry name" value="CarD-like/TRCF_RID"/>
</dbReference>
<keyword evidence="8 13" id="KW-0238">DNA-binding</keyword>
<evidence type="ECO:0000256" key="9">
    <source>
        <dbReference type="ARBA" id="ARBA00023204"/>
    </source>
</evidence>
<dbReference type="SMART" id="SM00487">
    <property type="entry name" value="DEXDc"/>
    <property type="match status" value="1"/>
</dbReference>
<dbReference type="InterPro" id="IPR037235">
    <property type="entry name" value="TRCF-like_C_D7"/>
</dbReference>
<evidence type="ECO:0000313" key="17">
    <source>
        <dbReference type="Proteomes" id="UP000650511"/>
    </source>
</evidence>
<dbReference type="Pfam" id="PF00271">
    <property type="entry name" value="Helicase_C"/>
    <property type="match status" value="1"/>
</dbReference>
<keyword evidence="4 13" id="KW-0227">DNA damage</keyword>
<dbReference type="SMART" id="SM01058">
    <property type="entry name" value="CarD_TRCF"/>
    <property type="match status" value="1"/>
</dbReference>
<evidence type="ECO:0000256" key="10">
    <source>
        <dbReference type="ARBA" id="ARBA00061104"/>
    </source>
</evidence>
<reference evidence="16" key="2">
    <citation type="submission" date="2020-09" db="EMBL/GenBank/DDBJ databases">
        <authorList>
            <person name="Sun Q."/>
            <person name="Zhou Y."/>
        </authorList>
    </citation>
    <scope>NUCLEOTIDE SEQUENCE</scope>
    <source>
        <strain evidence="16">CGMCC 1.14988</strain>
    </source>
</reference>
<dbReference type="PROSITE" id="PS51192">
    <property type="entry name" value="HELICASE_ATP_BIND_1"/>
    <property type="match status" value="1"/>
</dbReference>
<dbReference type="Gene3D" id="3.30.2060.10">
    <property type="entry name" value="Penicillin-binding protein 1b domain"/>
    <property type="match status" value="1"/>
</dbReference>
<evidence type="ECO:0000256" key="11">
    <source>
        <dbReference type="ARBA" id="ARBA00061399"/>
    </source>
</evidence>
<evidence type="ECO:0000256" key="1">
    <source>
        <dbReference type="ARBA" id="ARBA00004496"/>
    </source>
</evidence>
<dbReference type="GO" id="GO:0005524">
    <property type="term" value="F:ATP binding"/>
    <property type="evidence" value="ECO:0007669"/>
    <property type="project" value="UniProtKB-UniRule"/>
</dbReference>
<evidence type="ECO:0000256" key="7">
    <source>
        <dbReference type="ARBA" id="ARBA00022840"/>
    </source>
</evidence>
<dbReference type="OrthoDB" id="9804325at2"/>
<comment type="similarity">
    <text evidence="10 13">In the N-terminal section; belongs to the UvrB family.</text>
</comment>
<dbReference type="PROSITE" id="PS51194">
    <property type="entry name" value="HELICASE_CTER"/>
    <property type="match status" value="1"/>
</dbReference>
<keyword evidence="17" id="KW-1185">Reference proteome</keyword>
<dbReference type="EMBL" id="BMHA01000002">
    <property type="protein sequence ID" value="GGI03719.1"/>
    <property type="molecule type" value="Genomic_DNA"/>
</dbReference>
<dbReference type="GO" id="GO:0003684">
    <property type="term" value="F:damaged DNA binding"/>
    <property type="evidence" value="ECO:0007669"/>
    <property type="project" value="InterPro"/>
</dbReference>
<dbReference type="InterPro" id="IPR004576">
    <property type="entry name" value="Mfd"/>
</dbReference>
<dbReference type="GO" id="GO:0006355">
    <property type="term" value="P:regulation of DNA-templated transcription"/>
    <property type="evidence" value="ECO:0007669"/>
    <property type="project" value="UniProtKB-UniRule"/>
</dbReference>
<dbReference type="PANTHER" id="PTHR47964">
    <property type="entry name" value="ATP-DEPENDENT DNA HELICASE HOMOLOG RECG, CHLOROPLASTIC"/>
    <property type="match status" value="1"/>
</dbReference>
<evidence type="ECO:0000256" key="4">
    <source>
        <dbReference type="ARBA" id="ARBA00022763"/>
    </source>
</evidence>
<evidence type="ECO:0000256" key="12">
    <source>
        <dbReference type="ARBA" id="ARBA00070128"/>
    </source>
</evidence>
<comment type="similarity">
    <text evidence="11 13">In the C-terminal section; belongs to the helicase family. RecG subfamily.</text>
</comment>
<dbReference type="Pfam" id="PF02559">
    <property type="entry name" value="CarD_TRCF_RID"/>
    <property type="match status" value="1"/>
</dbReference>
<dbReference type="InterPro" id="IPR047112">
    <property type="entry name" value="RecG/Mfd"/>
</dbReference>
<dbReference type="Proteomes" id="UP000650511">
    <property type="component" value="Unassembled WGS sequence"/>
</dbReference>
<dbReference type="Pfam" id="PF03461">
    <property type="entry name" value="TRCF"/>
    <property type="match status" value="1"/>
</dbReference>
<dbReference type="Gene3D" id="3.40.50.300">
    <property type="entry name" value="P-loop containing nucleotide triphosphate hydrolases"/>
    <property type="match status" value="2"/>
</dbReference>
<dbReference type="AlphaFoldDB" id="A0A8J3A840"/>
<dbReference type="FunFam" id="3.40.50.300:FF:000546">
    <property type="entry name" value="Transcription-repair-coupling factor"/>
    <property type="match status" value="1"/>
</dbReference>
<dbReference type="Pfam" id="PF17757">
    <property type="entry name" value="UvrB_inter"/>
    <property type="match status" value="1"/>
</dbReference>
<dbReference type="EC" id="3.6.4.-" evidence="13"/>
<gene>
    <name evidence="13 16" type="primary">mfd</name>
    <name evidence="16" type="ORF">GCM10011354_05440</name>
</gene>
<dbReference type="GO" id="GO:0005737">
    <property type="term" value="C:cytoplasm"/>
    <property type="evidence" value="ECO:0007669"/>
    <property type="project" value="UniProtKB-SubCell"/>
</dbReference>
<dbReference type="InterPro" id="IPR027417">
    <property type="entry name" value="P-loop_NTPase"/>
</dbReference>
<name>A0A8J3A840_9ACTN</name>
<dbReference type="NCBIfam" id="TIGR00580">
    <property type="entry name" value="mfd"/>
    <property type="match status" value="1"/>
</dbReference>
<keyword evidence="6" id="KW-0347">Helicase</keyword>
<dbReference type="SUPFAM" id="SSF52540">
    <property type="entry name" value="P-loop containing nucleoside triphosphate hydrolases"/>
    <property type="match status" value="4"/>
</dbReference>
<evidence type="ECO:0000256" key="5">
    <source>
        <dbReference type="ARBA" id="ARBA00022801"/>
    </source>
</evidence>
<comment type="function">
    <text evidence="13">Couples transcription and DNA repair by recognizing RNA polymerase (RNAP) stalled at DNA lesions. Mediates ATP-dependent release of RNAP and its truncated transcript from the DNA, and recruitment of nucleotide excision repair machinery to the damaged site.</text>
</comment>
<keyword evidence="3 13" id="KW-0547">Nucleotide-binding</keyword>
<dbReference type="InterPro" id="IPR001650">
    <property type="entry name" value="Helicase_C-like"/>
</dbReference>
<reference evidence="16" key="1">
    <citation type="journal article" date="2014" name="Int. J. Syst. Evol. Microbiol.">
        <title>Complete genome sequence of Corynebacterium casei LMG S-19264T (=DSM 44701T), isolated from a smear-ripened cheese.</title>
        <authorList>
            <consortium name="US DOE Joint Genome Institute (JGI-PGF)"/>
            <person name="Walter F."/>
            <person name="Albersmeier A."/>
            <person name="Kalinowski J."/>
            <person name="Ruckert C."/>
        </authorList>
    </citation>
    <scope>NUCLEOTIDE SEQUENCE</scope>
    <source>
        <strain evidence="16">CGMCC 1.14988</strain>
    </source>
</reference>
<dbReference type="RefSeq" id="WP_130650948.1">
    <property type="nucleotide sequence ID" value="NZ_BMHA01000002.1"/>
</dbReference>
<accession>A0A8J3A840</accession>
<keyword evidence="2 13" id="KW-0963">Cytoplasm</keyword>
<dbReference type="InterPro" id="IPR041471">
    <property type="entry name" value="UvrB_inter"/>
</dbReference>
<comment type="caution">
    <text evidence="16">The sequence shown here is derived from an EMBL/GenBank/DDBJ whole genome shotgun (WGS) entry which is preliminary data.</text>
</comment>
<comment type="subcellular location">
    <subcellularLocation>
        <location evidence="1 13">Cytoplasm</location>
    </subcellularLocation>
</comment>
<evidence type="ECO:0000256" key="13">
    <source>
        <dbReference type="HAMAP-Rule" id="MF_00969"/>
    </source>
</evidence>
<evidence type="ECO:0000256" key="6">
    <source>
        <dbReference type="ARBA" id="ARBA00022806"/>
    </source>
</evidence>
<dbReference type="Pfam" id="PF00270">
    <property type="entry name" value="DEAD"/>
    <property type="match status" value="1"/>
</dbReference>
<feature type="domain" description="Helicase C-terminal" evidence="15">
    <location>
        <begin position="833"/>
        <end position="990"/>
    </location>
</feature>
<dbReference type="GO" id="GO:0000716">
    <property type="term" value="P:transcription-coupled nucleotide-excision repair, DNA damage recognition"/>
    <property type="evidence" value="ECO:0007669"/>
    <property type="project" value="UniProtKB-UniRule"/>
</dbReference>
<keyword evidence="5 13" id="KW-0378">Hydrolase</keyword>
<dbReference type="CDD" id="cd17991">
    <property type="entry name" value="DEXHc_TRCF"/>
    <property type="match status" value="1"/>
</dbReference>
<evidence type="ECO:0000259" key="15">
    <source>
        <dbReference type="PROSITE" id="PS51194"/>
    </source>
</evidence>
<keyword evidence="7 13" id="KW-0067">ATP-binding</keyword>
<dbReference type="PANTHER" id="PTHR47964:SF1">
    <property type="entry name" value="ATP-DEPENDENT DNA HELICASE HOMOLOG RECG, CHLOROPLASTIC"/>
    <property type="match status" value="1"/>
</dbReference>
<dbReference type="InterPro" id="IPR036101">
    <property type="entry name" value="CarD-like/TRCF_RID_sf"/>
</dbReference>
<dbReference type="HAMAP" id="MF_00969">
    <property type="entry name" value="TRCF"/>
    <property type="match status" value="1"/>
</dbReference>